<dbReference type="EC" id="2.7.11.1" evidence="2"/>
<dbReference type="FunFam" id="3.30.200.20:FF:000048">
    <property type="entry name" value="Non-specific serine/threonine protein kinase"/>
    <property type="match status" value="1"/>
</dbReference>
<dbReference type="PROSITE" id="PS50011">
    <property type="entry name" value="PROTEIN_KINASE_DOM"/>
    <property type="match status" value="1"/>
</dbReference>
<dbReference type="Gene3D" id="1.10.510.10">
    <property type="entry name" value="Transferase(Phosphotransferase) domain 1"/>
    <property type="match status" value="1"/>
</dbReference>
<dbReference type="FunFam" id="1.10.510.10:FF:000297">
    <property type="entry name" value="Non-specific serine/threonine protein kinase"/>
    <property type="match status" value="1"/>
</dbReference>
<dbReference type="GO" id="GO:0005634">
    <property type="term" value="C:nucleus"/>
    <property type="evidence" value="ECO:0007669"/>
    <property type="project" value="UniProtKB-ARBA"/>
</dbReference>
<feature type="domain" description="AGC-kinase C-terminal" evidence="15">
    <location>
        <begin position="386"/>
        <end position="453"/>
    </location>
</feature>
<accession>A0A1S4CR64</accession>
<feature type="region of interest" description="Disordered" evidence="13">
    <location>
        <begin position="87"/>
        <end position="112"/>
    </location>
</feature>
<name>A0A1S4CR64_TOBAC</name>
<dbReference type="InterPro" id="IPR045270">
    <property type="entry name" value="STKc_AGC"/>
</dbReference>
<keyword evidence="16" id="KW-1185">Reference proteome</keyword>
<dbReference type="PANTHER" id="PTHR24351">
    <property type="entry name" value="RIBOSOMAL PROTEIN S6 KINASE"/>
    <property type="match status" value="1"/>
</dbReference>
<dbReference type="InterPro" id="IPR008271">
    <property type="entry name" value="Ser/Thr_kinase_AS"/>
</dbReference>
<evidence type="ECO:0000256" key="2">
    <source>
        <dbReference type="ARBA" id="ARBA00012513"/>
    </source>
</evidence>
<dbReference type="InterPro" id="IPR017892">
    <property type="entry name" value="Pkinase_C"/>
</dbReference>
<dbReference type="InterPro" id="IPR000961">
    <property type="entry name" value="AGC-kinase_C"/>
</dbReference>
<keyword evidence="4" id="KW-0597">Phosphoprotein</keyword>
<evidence type="ECO:0000259" key="15">
    <source>
        <dbReference type="PROSITE" id="PS51285"/>
    </source>
</evidence>
<evidence type="ECO:0000256" key="6">
    <source>
        <dbReference type="ARBA" id="ARBA00022741"/>
    </source>
</evidence>
<keyword evidence="3 12" id="KW-0723">Serine/threonine-protein kinase</keyword>
<dbReference type="KEGG" id="nta:107821819"/>
<dbReference type="GO" id="GO:0004674">
    <property type="term" value="F:protein serine/threonine kinase activity"/>
    <property type="evidence" value="ECO:0000318"/>
    <property type="project" value="GO_Central"/>
</dbReference>
<evidence type="ECO:0000259" key="14">
    <source>
        <dbReference type="PROSITE" id="PS50011"/>
    </source>
</evidence>
<evidence type="ECO:0000256" key="11">
    <source>
        <dbReference type="PROSITE-ProRule" id="PRU10141"/>
    </source>
</evidence>
<dbReference type="RefSeq" id="XP_016503767.1">
    <property type="nucleotide sequence ID" value="XM_016648281.1"/>
</dbReference>
<reference evidence="17" key="2">
    <citation type="submission" date="2025-08" db="UniProtKB">
        <authorList>
            <consortium name="RefSeq"/>
        </authorList>
    </citation>
    <scope>IDENTIFICATION</scope>
    <source>
        <tissue evidence="17">Leaf</tissue>
    </source>
</reference>
<evidence type="ECO:0000256" key="9">
    <source>
        <dbReference type="ARBA" id="ARBA00047899"/>
    </source>
</evidence>
<dbReference type="PROSITE" id="PS51285">
    <property type="entry name" value="AGC_KINASE_CTER"/>
    <property type="match status" value="1"/>
</dbReference>
<dbReference type="PROSITE" id="PS00107">
    <property type="entry name" value="PROTEIN_KINASE_ATP"/>
    <property type="match status" value="1"/>
</dbReference>
<dbReference type="PaxDb" id="4097-A0A1S4CR64"/>
<proteinExistence type="inferred from homology"/>
<comment type="catalytic activity">
    <reaction evidence="10">
        <text>L-seryl-[protein] + ATP = O-phospho-L-seryl-[protein] + ADP + H(+)</text>
        <dbReference type="Rhea" id="RHEA:17989"/>
        <dbReference type="Rhea" id="RHEA-COMP:9863"/>
        <dbReference type="Rhea" id="RHEA-COMP:11604"/>
        <dbReference type="ChEBI" id="CHEBI:15378"/>
        <dbReference type="ChEBI" id="CHEBI:29999"/>
        <dbReference type="ChEBI" id="CHEBI:30616"/>
        <dbReference type="ChEBI" id="CHEBI:83421"/>
        <dbReference type="ChEBI" id="CHEBI:456216"/>
        <dbReference type="EC" id="2.7.11.1"/>
    </reaction>
</comment>
<dbReference type="STRING" id="4097.A0A1S4CR64"/>
<evidence type="ECO:0000313" key="16">
    <source>
        <dbReference type="Proteomes" id="UP000790787"/>
    </source>
</evidence>
<dbReference type="SMART" id="SM00220">
    <property type="entry name" value="S_TKc"/>
    <property type="match status" value="1"/>
</dbReference>
<keyword evidence="6 11" id="KW-0547">Nucleotide-binding</keyword>
<dbReference type="CDD" id="cd05123">
    <property type="entry name" value="STKc_AGC"/>
    <property type="match status" value="1"/>
</dbReference>
<evidence type="ECO:0000256" key="7">
    <source>
        <dbReference type="ARBA" id="ARBA00022777"/>
    </source>
</evidence>
<keyword evidence="7 17" id="KW-0418">Kinase</keyword>
<sequence length="453" mass="50914">MAFAAQQKKALHSMLSSKLTHLKIPDSSSTDPDFDFSEVFGPHTSSSPSSSSSNFLTDPQIIHSRSHSFVGPSPRFTLSSKTLPLHQEVDSEGENDSDKVDTHSLEISGDNKGVRKIGPGHFEMLRMIGKGSFGKVFQVKMKGYGDDGDSDDGIYAMKVMRKDTIIKNNHVDYMRAERDILTKVEHPFIVQLRYSFQTKSKLYLILDFINGGHLFYHLYRQGIFSEDQARIYTAEIVSAVSHLHQRGIVHRDLKPENILMDGDGHVMLTDFGLAKEIDESSRSNSMCGTTEYMAPEILQSKGHNKDADWWSVGILLYEMLTGQPPFTHSNRKKLQEKIISEKVKLLPRLTGEAHSLLKGLLQKDPSKRLGSGPRGGDEIKSHKWFRSINWKKLDARELQPKFKPDVIGRACTANFDKCWTTMPPDDSPANTPTAGEHFQGYTYVAPNPWLSSS</sequence>
<dbReference type="GO" id="GO:0045727">
    <property type="term" value="P:positive regulation of translation"/>
    <property type="evidence" value="ECO:0007669"/>
    <property type="project" value="UniProtKB-ARBA"/>
</dbReference>
<evidence type="ECO:0000256" key="4">
    <source>
        <dbReference type="ARBA" id="ARBA00022553"/>
    </source>
</evidence>
<dbReference type="AlphaFoldDB" id="A0A1S4CR64"/>
<dbReference type="OrthoDB" id="63267at2759"/>
<keyword evidence="5" id="KW-0808">Transferase</keyword>
<dbReference type="RefSeq" id="XP_016503767.1">
    <property type="nucleotide sequence ID" value="XM_016648281.2"/>
</dbReference>
<dbReference type="InterPro" id="IPR017441">
    <property type="entry name" value="Protein_kinase_ATP_BS"/>
</dbReference>
<feature type="domain" description="Protein kinase" evidence="14">
    <location>
        <begin position="122"/>
        <end position="385"/>
    </location>
</feature>
<dbReference type="SUPFAM" id="SSF56112">
    <property type="entry name" value="Protein kinase-like (PK-like)"/>
    <property type="match status" value="1"/>
</dbReference>
<dbReference type="GO" id="GO:0106310">
    <property type="term" value="F:protein serine kinase activity"/>
    <property type="evidence" value="ECO:0007669"/>
    <property type="project" value="RHEA"/>
</dbReference>
<comment type="catalytic activity">
    <reaction evidence="9">
        <text>L-threonyl-[protein] + ATP = O-phospho-L-threonyl-[protein] + ADP + H(+)</text>
        <dbReference type="Rhea" id="RHEA:46608"/>
        <dbReference type="Rhea" id="RHEA-COMP:11060"/>
        <dbReference type="Rhea" id="RHEA-COMP:11605"/>
        <dbReference type="ChEBI" id="CHEBI:15378"/>
        <dbReference type="ChEBI" id="CHEBI:30013"/>
        <dbReference type="ChEBI" id="CHEBI:30616"/>
        <dbReference type="ChEBI" id="CHEBI:61977"/>
        <dbReference type="ChEBI" id="CHEBI:456216"/>
        <dbReference type="EC" id="2.7.11.1"/>
    </reaction>
</comment>
<dbReference type="GO" id="GO:0005524">
    <property type="term" value="F:ATP binding"/>
    <property type="evidence" value="ECO:0007669"/>
    <property type="project" value="UniProtKB-UniRule"/>
</dbReference>
<dbReference type="Proteomes" id="UP000790787">
    <property type="component" value="Chromosome 22"/>
</dbReference>
<dbReference type="InterPro" id="IPR011009">
    <property type="entry name" value="Kinase-like_dom_sf"/>
</dbReference>
<evidence type="ECO:0000256" key="1">
    <source>
        <dbReference type="ARBA" id="ARBA00009804"/>
    </source>
</evidence>
<dbReference type="InterPro" id="IPR000719">
    <property type="entry name" value="Prot_kinase_dom"/>
</dbReference>
<dbReference type="GO" id="GO:0009651">
    <property type="term" value="P:response to salt stress"/>
    <property type="evidence" value="ECO:0007669"/>
    <property type="project" value="UniProtKB-ARBA"/>
</dbReference>
<evidence type="ECO:0000256" key="13">
    <source>
        <dbReference type="SAM" id="MobiDB-lite"/>
    </source>
</evidence>
<dbReference type="SMART" id="SM00133">
    <property type="entry name" value="S_TK_X"/>
    <property type="match status" value="1"/>
</dbReference>
<dbReference type="GO" id="GO:0005737">
    <property type="term" value="C:cytoplasm"/>
    <property type="evidence" value="ECO:0000318"/>
    <property type="project" value="GO_Central"/>
</dbReference>
<dbReference type="GO" id="GO:0009409">
    <property type="term" value="P:response to cold"/>
    <property type="evidence" value="ECO:0007669"/>
    <property type="project" value="UniProtKB-ARBA"/>
</dbReference>
<evidence type="ECO:0000313" key="17">
    <source>
        <dbReference type="RefSeq" id="XP_016503767.1"/>
    </source>
</evidence>
<dbReference type="Pfam" id="PF00069">
    <property type="entry name" value="Pkinase"/>
    <property type="match status" value="1"/>
</dbReference>
<feature type="binding site" evidence="11">
    <location>
        <position position="158"/>
    </location>
    <ligand>
        <name>ATP</name>
        <dbReference type="ChEBI" id="CHEBI:30616"/>
    </ligand>
</feature>
<evidence type="ECO:0000256" key="12">
    <source>
        <dbReference type="RuleBase" id="RU000304"/>
    </source>
</evidence>
<reference evidence="16" key="1">
    <citation type="journal article" date="2014" name="Nat. Commun.">
        <title>The tobacco genome sequence and its comparison with those of tomato and potato.</title>
        <authorList>
            <person name="Sierro N."/>
            <person name="Battey J.N."/>
            <person name="Ouadi S."/>
            <person name="Bakaher N."/>
            <person name="Bovet L."/>
            <person name="Willig A."/>
            <person name="Goepfert S."/>
            <person name="Peitsch M.C."/>
            <person name="Ivanov N.V."/>
        </authorList>
    </citation>
    <scope>NUCLEOTIDE SEQUENCE [LARGE SCALE GENOMIC DNA]</scope>
</reference>
<evidence type="ECO:0000256" key="3">
    <source>
        <dbReference type="ARBA" id="ARBA00022527"/>
    </source>
</evidence>
<protein>
    <recommendedName>
        <fullName evidence="2">non-specific serine/threonine protein kinase</fullName>
        <ecNumber evidence="2">2.7.11.1</ecNumber>
    </recommendedName>
</protein>
<comment type="similarity">
    <text evidence="1">Belongs to the protein kinase superfamily. AGC Ser/Thr protein kinase family. S6 kinase subfamily.</text>
</comment>
<organism evidence="16 17">
    <name type="scientific">Nicotiana tabacum</name>
    <name type="common">Common tobacco</name>
    <dbReference type="NCBI Taxonomy" id="4097"/>
    <lineage>
        <taxon>Eukaryota</taxon>
        <taxon>Viridiplantae</taxon>
        <taxon>Streptophyta</taxon>
        <taxon>Embryophyta</taxon>
        <taxon>Tracheophyta</taxon>
        <taxon>Spermatophyta</taxon>
        <taxon>Magnoliopsida</taxon>
        <taxon>eudicotyledons</taxon>
        <taxon>Gunneridae</taxon>
        <taxon>Pentapetalae</taxon>
        <taxon>asterids</taxon>
        <taxon>lamiids</taxon>
        <taxon>Solanales</taxon>
        <taxon>Solanaceae</taxon>
        <taxon>Nicotianoideae</taxon>
        <taxon>Nicotianeae</taxon>
        <taxon>Nicotiana</taxon>
    </lineage>
</organism>
<evidence type="ECO:0000256" key="10">
    <source>
        <dbReference type="ARBA" id="ARBA00048679"/>
    </source>
</evidence>
<dbReference type="PROSITE" id="PS00108">
    <property type="entry name" value="PROTEIN_KINASE_ST"/>
    <property type="match status" value="1"/>
</dbReference>
<gene>
    <name evidence="17" type="primary">LOC107821819</name>
</gene>
<keyword evidence="8 11" id="KW-0067">ATP-binding</keyword>
<dbReference type="GeneID" id="107821819"/>
<dbReference type="SMR" id="A0A1S4CR64"/>
<dbReference type="Pfam" id="PF00433">
    <property type="entry name" value="Pkinase_C"/>
    <property type="match status" value="1"/>
</dbReference>
<dbReference type="Gene3D" id="3.30.200.20">
    <property type="entry name" value="Phosphorylase Kinase, domain 1"/>
    <property type="match status" value="1"/>
</dbReference>
<dbReference type="OMA" id="KGSIFAM"/>
<evidence type="ECO:0000256" key="5">
    <source>
        <dbReference type="ARBA" id="ARBA00022679"/>
    </source>
</evidence>
<feature type="region of interest" description="Disordered" evidence="13">
    <location>
        <begin position="33"/>
        <end position="57"/>
    </location>
</feature>
<evidence type="ECO:0000256" key="8">
    <source>
        <dbReference type="ARBA" id="ARBA00022840"/>
    </source>
</evidence>